<reference evidence="1" key="1">
    <citation type="journal article" date="2015" name="Nature">
        <title>Complex archaea that bridge the gap between prokaryotes and eukaryotes.</title>
        <authorList>
            <person name="Spang A."/>
            <person name="Saw J.H."/>
            <person name="Jorgensen S.L."/>
            <person name="Zaremba-Niedzwiedzka K."/>
            <person name="Martijn J."/>
            <person name="Lind A.E."/>
            <person name="van Eijk R."/>
            <person name="Schleper C."/>
            <person name="Guy L."/>
            <person name="Ettema T.J."/>
        </authorList>
    </citation>
    <scope>NUCLEOTIDE SEQUENCE</scope>
</reference>
<sequence>ILEAGLMWEEATGTSGAVLGDITIGTATGGAEIVAATSYGLSQASGAYTALVLKAAGVELAAGTSVFASHDDAGTSFTGTYRILMKIRVEA</sequence>
<dbReference type="AlphaFoldDB" id="A0A0F9J479"/>
<gene>
    <name evidence="1" type="ORF">LCGC14_1869210</name>
</gene>
<accession>A0A0F9J479</accession>
<comment type="caution">
    <text evidence="1">The sequence shown here is derived from an EMBL/GenBank/DDBJ whole genome shotgun (WGS) entry which is preliminary data.</text>
</comment>
<proteinExistence type="predicted"/>
<evidence type="ECO:0000313" key="1">
    <source>
        <dbReference type="EMBL" id="KKL93982.1"/>
    </source>
</evidence>
<feature type="non-terminal residue" evidence="1">
    <location>
        <position position="1"/>
    </location>
</feature>
<organism evidence="1">
    <name type="scientific">marine sediment metagenome</name>
    <dbReference type="NCBI Taxonomy" id="412755"/>
    <lineage>
        <taxon>unclassified sequences</taxon>
        <taxon>metagenomes</taxon>
        <taxon>ecological metagenomes</taxon>
    </lineage>
</organism>
<dbReference type="EMBL" id="LAZR01019046">
    <property type="protein sequence ID" value="KKL93982.1"/>
    <property type="molecule type" value="Genomic_DNA"/>
</dbReference>
<name>A0A0F9J479_9ZZZZ</name>
<protein>
    <submittedName>
        <fullName evidence="1">Uncharacterized protein</fullName>
    </submittedName>
</protein>